<accession>A0ABZ0B4K9</accession>
<dbReference type="Proteomes" id="UP001302249">
    <property type="component" value="Chromosome"/>
</dbReference>
<dbReference type="InterPro" id="IPR038221">
    <property type="entry name" value="YidC_periplasmic_sf"/>
</dbReference>
<evidence type="ECO:0000313" key="18">
    <source>
        <dbReference type="Proteomes" id="UP001302249"/>
    </source>
</evidence>
<dbReference type="Pfam" id="PF02096">
    <property type="entry name" value="60KD_IMP"/>
    <property type="match status" value="1"/>
</dbReference>
<comment type="caution">
    <text evidence="13">Lacks conserved residue(s) required for the propagation of feature annotation.</text>
</comment>
<keyword evidence="10 13" id="KW-0143">Chaperone</keyword>
<reference evidence="17 18" key="1">
    <citation type="submission" date="2023-09" db="EMBL/GenBank/DDBJ databases">
        <authorList>
            <person name="Rey-Velasco X."/>
        </authorList>
    </citation>
    <scope>NUCLEOTIDE SEQUENCE [LARGE SCALE GENOMIC DNA]</scope>
    <source>
        <strain evidence="17 18">W311</strain>
    </source>
</reference>
<evidence type="ECO:0000256" key="3">
    <source>
        <dbReference type="ARBA" id="ARBA00015325"/>
    </source>
</evidence>
<dbReference type="NCBIfam" id="NF002353">
    <property type="entry name" value="PRK01318.1-4"/>
    <property type="match status" value="1"/>
</dbReference>
<dbReference type="CDD" id="cd19961">
    <property type="entry name" value="EcYidC-like_peri"/>
    <property type="match status" value="1"/>
</dbReference>
<evidence type="ECO:0000256" key="2">
    <source>
        <dbReference type="ARBA" id="ARBA00010527"/>
    </source>
</evidence>
<dbReference type="PANTHER" id="PTHR12428">
    <property type="entry name" value="OXA1"/>
    <property type="match status" value="1"/>
</dbReference>
<evidence type="ECO:0000256" key="14">
    <source>
        <dbReference type="SAM" id="MobiDB-lite"/>
    </source>
</evidence>
<feature type="transmembrane region" description="Helical" evidence="13">
    <location>
        <begin position="485"/>
        <end position="505"/>
    </location>
</feature>
<keyword evidence="4 13" id="KW-0813">Transport</keyword>
<evidence type="ECO:0000256" key="13">
    <source>
        <dbReference type="HAMAP-Rule" id="MF_01810"/>
    </source>
</evidence>
<dbReference type="PANTHER" id="PTHR12428:SF65">
    <property type="entry name" value="CYTOCHROME C OXIDASE ASSEMBLY PROTEIN COX18, MITOCHONDRIAL"/>
    <property type="match status" value="1"/>
</dbReference>
<feature type="transmembrane region" description="Helical" evidence="13">
    <location>
        <begin position="517"/>
        <end position="540"/>
    </location>
</feature>
<keyword evidence="5 13" id="KW-1003">Cell membrane</keyword>
<evidence type="ECO:0000259" key="16">
    <source>
        <dbReference type="Pfam" id="PF14849"/>
    </source>
</evidence>
<dbReference type="HAMAP" id="MF_01810">
    <property type="entry name" value="YidC_type1"/>
    <property type="match status" value="1"/>
</dbReference>
<evidence type="ECO:0000256" key="10">
    <source>
        <dbReference type="ARBA" id="ARBA00023186"/>
    </source>
</evidence>
<sequence length="571" mass="64150">MKNDQKNFILFAVIAALVLFAWQPIVDRFFPSNPRPTTVESGAEMEPKANPKADPTAEAPAVVRDRAKVIAETPRVRIDTPHLKGSINLKGARIDDLVLPEYRQTIAEDSPPIRLLSPAGTPHAYFAGFGWRAQGIVPPGPDTVWQADSKILTPGRPVTLTAQNGRGQRFAITIGVDDQYMFTVKQTVANAGNAPVQVRPYALVNRSGESEDADTWTIHTGPMAVHGGAADYDIDFDDLDEKPAAFDTTGGWMGFTDKYWLTALVPDQSRPVSAQFRSGANQTYQSDYTPTQPRLLQPGQQTSYTSRFFAGGKEVSLLQHYQSAGVPLFDKAIDWGWFEIVEKPIFYYLDWLFRHVGNFGIAIILLTLTIRGAMFPIAQRQFRSMAGMRAIQPKMKALQERHKDDKPRLQQEMMQLYKEEKVNPLGGCAPTLLQIPVFFALYKVLQLTIEMRHKPFVLWIKDLSAPDPLTPVNLFGLLDFTPPHFIAIGVIPILLGISMFFQFRLNPAPMDDTQKQIFGLMPWVLMFVMAPFAVGLQIYWITSNLVTIAQQQYLYSRHPQLKQQKEKAKAE</sequence>
<organism evidence="17 18">
    <name type="scientific">Stakelama saccharophila</name>
    <dbReference type="NCBI Taxonomy" id="3075605"/>
    <lineage>
        <taxon>Bacteria</taxon>
        <taxon>Pseudomonadati</taxon>
        <taxon>Pseudomonadota</taxon>
        <taxon>Alphaproteobacteria</taxon>
        <taxon>Sphingomonadales</taxon>
        <taxon>Sphingomonadaceae</taxon>
        <taxon>Stakelama</taxon>
    </lineage>
</organism>
<dbReference type="InterPro" id="IPR019998">
    <property type="entry name" value="Membr_insert_YidC"/>
</dbReference>
<proteinExistence type="inferred from homology"/>
<feature type="domain" description="Membrane insertase YidC N-terminal" evidence="16">
    <location>
        <begin position="75"/>
        <end position="347"/>
    </location>
</feature>
<gene>
    <name evidence="13 17" type="primary">yidC</name>
    <name evidence="17" type="ORF">RPR59_07530</name>
</gene>
<comment type="function">
    <text evidence="13">Required for the insertion and/or proper folding and/or complex formation of integral membrane proteins into the membrane. Involved in integration of membrane proteins that insert both dependently and independently of the Sec translocase complex, as well as at least some lipoproteins. Aids folding of multispanning membrane proteins.</text>
</comment>
<evidence type="ECO:0000259" key="15">
    <source>
        <dbReference type="Pfam" id="PF02096"/>
    </source>
</evidence>
<dbReference type="Pfam" id="PF14849">
    <property type="entry name" value="YidC_periplas"/>
    <property type="match status" value="1"/>
</dbReference>
<protein>
    <recommendedName>
        <fullName evidence="3 13">Membrane protein insertase YidC</fullName>
    </recommendedName>
    <alternativeName>
        <fullName evidence="12 13">Foldase YidC</fullName>
    </alternativeName>
    <alternativeName>
        <fullName evidence="11 13">Membrane integrase YidC</fullName>
    </alternativeName>
    <alternativeName>
        <fullName evidence="13">Membrane protein YidC</fullName>
    </alternativeName>
</protein>
<feature type="domain" description="Membrane insertase YidC/Oxa/ALB C-terminal" evidence="15">
    <location>
        <begin position="359"/>
        <end position="555"/>
    </location>
</feature>
<dbReference type="Gene3D" id="2.70.98.90">
    <property type="match status" value="1"/>
</dbReference>
<comment type="similarity">
    <text evidence="2 13">Belongs to the OXA1/ALB3/YidC family. Type 1 subfamily.</text>
</comment>
<keyword evidence="18" id="KW-1185">Reference proteome</keyword>
<dbReference type="NCBIfam" id="TIGR03593">
    <property type="entry name" value="yidC_nterm"/>
    <property type="match status" value="1"/>
</dbReference>
<keyword evidence="7 13" id="KW-0653">Protein transport</keyword>
<evidence type="ECO:0000256" key="11">
    <source>
        <dbReference type="ARBA" id="ARBA00033245"/>
    </source>
</evidence>
<dbReference type="InterPro" id="IPR028055">
    <property type="entry name" value="YidC/Oxa/ALB_C"/>
</dbReference>
<evidence type="ECO:0000256" key="12">
    <source>
        <dbReference type="ARBA" id="ARBA00033342"/>
    </source>
</evidence>
<dbReference type="InterPro" id="IPR047196">
    <property type="entry name" value="YidC_ALB_C"/>
</dbReference>
<dbReference type="CDD" id="cd20070">
    <property type="entry name" value="5TM_YidC_Alb3"/>
    <property type="match status" value="1"/>
</dbReference>
<dbReference type="PRINTS" id="PR00701">
    <property type="entry name" value="60KDINNERMP"/>
</dbReference>
<comment type="subcellular location">
    <subcellularLocation>
        <location evidence="1">Cell inner membrane</location>
        <topology evidence="1">Multi-pass membrane protein</topology>
    </subcellularLocation>
    <subcellularLocation>
        <location evidence="13">Cell membrane</location>
        <topology evidence="13">Multi-pass membrane protein</topology>
    </subcellularLocation>
</comment>
<feature type="transmembrane region" description="Helical" evidence="13">
    <location>
        <begin position="359"/>
        <end position="378"/>
    </location>
</feature>
<dbReference type="InterPro" id="IPR028053">
    <property type="entry name" value="Membr_insert_YidC_N"/>
</dbReference>
<keyword evidence="6 13" id="KW-0812">Transmembrane</keyword>
<evidence type="ECO:0000256" key="5">
    <source>
        <dbReference type="ARBA" id="ARBA00022475"/>
    </source>
</evidence>
<evidence type="ECO:0000256" key="1">
    <source>
        <dbReference type="ARBA" id="ARBA00004429"/>
    </source>
</evidence>
<dbReference type="RefSeq" id="WP_313912668.1">
    <property type="nucleotide sequence ID" value="NZ_CP135076.1"/>
</dbReference>
<evidence type="ECO:0000256" key="9">
    <source>
        <dbReference type="ARBA" id="ARBA00023136"/>
    </source>
</evidence>
<evidence type="ECO:0000256" key="7">
    <source>
        <dbReference type="ARBA" id="ARBA00022927"/>
    </source>
</evidence>
<dbReference type="PRINTS" id="PR01900">
    <property type="entry name" value="YIDCPROTEIN"/>
</dbReference>
<evidence type="ECO:0000256" key="8">
    <source>
        <dbReference type="ARBA" id="ARBA00022989"/>
    </source>
</evidence>
<name>A0ABZ0B4K9_9SPHN</name>
<feature type="region of interest" description="Disordered" evidence="14">
    <location>
        <begin position="36"/>
        <end position="61"/>
    </location>
</feature>
<dbReference type="InterPro" id="IPR001708">
    <property type="entry name" value="YidC/ALB3/OXA1/COX18"/>
</dbReference>
<keyword evidence="8 13" id="KW-1133">Transmembrane helix</keyword>
<evidence type="ECO:0000256" key="4">
    <source>
        <dbReference type="ARBA" id="ARBA00022448"/>
    </source>
</evidence>
<evidence type="ECO:0000256" key="6">
    <source>
        <dbReference type="ARBA" id="ARBA00022692"/>
    </source>
</evidence>
<dbReference type="NCBIfam" id="TIGR03592">
    <property type="entry name" value="yidC_oxa1_cterm"/>
    <property type="match status" value="1"/>
</dbReference>
<comment type="subunit">
    <text evidence="13">Interacts with the Sec translocase complex via SecD. Specifically interacts with transmembrane segments of nascent integral membrane proteins during membrane integration.</text>
</comment>
<dbReference type="EMBL" id="CP135076">
    <property type="protein sequence ID" value="WNO52333.1"/>
    <property type="molecule type" value="Genomic_DNA"/>
</dbReference>
<evidence type="ECO:0000313" key="17">
    <source>
        <dbReference type="EMBL" id="WNO52333.1"/>
    </source>
</evidence>
<keyword evidence="9 13" id="KW-0472">Membrane</keyword>